<dbReference type="AlphaFoldDB" id="A0AA88R051"/>
<dbReference type="InterPro" id="IPR036396">
    <property type="entry name" value="Cyt_P450_sf"/>
</dbReference>
<proteinExistence type="predicted"/>
<dbReference type="Gene3D" id="1.10.630.10">
    <property type="entry name" value="Cytochrome P450"/>
    <property type="match status" value="1"/>
</dbReference>
<reference evidence="1" key="1">
    <citation type="submission" date="2022-12" db="EMBL/GenBank/DDBJ databases">
        <title>Draft genome assemblies for two species of Escallonia (Escalloniales).</title>
        <authorList>
            <person name="Chanderbali A."/>
            <person name="Dervinis C."/>
            <person name="Anghel I."/>
            <person name="Soltis D."/>
            <person name="Soltis P."/>
            <person name="Zapata F."/>
        </authorList>
    </citation>
    <scope>NUCLEOTIDE SEQUENCE</scope>
    <source>
        <strain evidence="1">UCBG92.1500</strain>
        <tissue evidence="1">Leaf</tissue>
    </source>
</reference>
<comment type="caution">
    <text evidence="1">The sequence shown here is derived from an EMBL/GenBank/DDBJ whole genome shotgun (WGS) entry which is preliminary data.</text>
</comment>
<dbReference type="SUPFAM" id="SSF48264">
    <property type="entry name" value="Cytochrome P450"/>
    <property type="match status" value="1"/>
</dbReference>
<keyword evidence="2" id="KW-1185">Reference proteome</keyword>
<dbReference type="Pfam" id="PF00067">
    <property type="entry name" value="p450"/>
    <property type="match status" value="1"/>
</dbReference>
<dbReference type="InterPro" id="IPR001128">
    <property type="entry name" value="Cyt_P450"/>
</dbReference>
<sequence>MGTSMSVVVSNAAVAREVLKTNDLNFAFRPEFRAENQNKLHLATKAHNLEYVPFGSERRACPGTGLAQSVMYEMIGALVQCFDFKAEGEEKVDMKEGVAADMAHPLICFPTMHTSPSKITTLA</sequence>
<name>A0AA88R051_9ASTE</name>
<protein>
    <recommendedName>
        <fullName evidence="3">Cytochrome P450</fullName>
    </recommendedName>
</protein>
<evidence type="ECO:0000313" key="1">
    <source>
        <dbReference type="EMBL" id="KAK2975414.1"/>
    </source>
</evidence>
<dbReference type="GO" id="GO:0005506">
    <property type="term" value="F:iron ion binding"/>
    <property type="evidence" value="ECO:0007669"/>
    <property type="project" value="InterPro"/>
</dbReference>
<dbReference type="GO" id="GO:0020037">
    <property type="term" value="F:heme binding"/>
    <property type="evidence" value="ECO:0007669"/>
    <property type="project" value="InterPro"/>
</dbReference>
<evidence type="ECO:0008006" key="3">
    <source>
        <dbReference type="Google" id="ProtNLM"/>
    </source>
</evidence>
<accession>A0AA88R051</accession>
<dbReference type="GO" id="GO:0016705">
    <property type="term" value="F:oxidoreductase activity, acting on paired donors, with incorporation or reduction of molecular oxygen"/>
    <property type="evidence" value="ECO:0007669"/>
    <property type="project" value="InterPro"/>
</dbReference>
<dbReference type="EMBL" id="JAVXUO010002199">
    <property type="protein sequence ID" value="KAK2975414.1"/>
    <property type="molecule type" value="Genomic_DNA"/>
</dbReference>
<evidence type="ECO:0000313" key="2">
    <source>
        <dbReference type="Proteomes" id="UP001187471"/>
    </source>
</evidence>
<dbReference type="PANTHER" id="PTHR24281">
    <property type="entry name" value="STEROID 21-HYDROXYLASE-RELATED"/>
    <property type="match status" value="1"/>
</dbReference>
<gene>
    <name evidence="1" type="ORF">RJ640_029287</name>
</gene>
<organism evidence="1 2">
    <name type="scientific">Escallonia rubra</name>
    <dbReference type="NCBI Taxonomy" id="112253"/>
    <lineage>
        <taxon>Eukaryota</taxon>
        <taxon>Viridiplantae</taxon>
        <taxon>Streptophyta</taxon>
        <taxon>Embryophyta</taxon>
        <taxon>Tracheophyta</taxon>
        <taxon>Spermatophyta</taxon>
        <taxon>Magnoliopsida</taxon>
        <taxon>eudicotyledons</taxon>
        <taxon>Gunneridae</taxon>
        <taxon>Pentapetalae</taxon>
        <taxon>asterids</taxon>
        <taxon>campanulids</taxon>
        <taxon>Escalloniales</taxon>
        <taxon>Escalloniaceae</taxon>
        <taxon>Escallonia</taxon>
    </lineage>
</organism>
<dbReference type="GO" id="GO:0004497">
    <property type="term" value="F:monooxygenase activity"/>
    <property type="evidence" value="ECO:0007669"/>
    <property type="project" value="InterPro"/>
</dbReference>
<dbReference type="Proteomes" id="UP001187471">
    <property type="component" value="Unassembled WGS sequence"/>
</dbReference>